<dbReference type="GO" id="GO:0051427">
    <property type="term" value="F:hormone receptor binding"/>
    <property type="evidence" value="ECO:0007669"/>
    <property type="project" value="TreeGrafter"/>
</dbReference>
<dbReference type="InterPro" id="IPR029034">
    <property type="entry name" value="Cystine-knot_cytokine"/>
</dbReference>
<organism evidence="7 8">
    <name type="scientific">Pomacea canaliculata</name>
    <name type="common">Golden apple snail</name>
    <dbReference type="NCBI Taxonomy" id="400727"/>
    <lineage>
        <taxon>Eukaryota</taxon>
        <taxon>Metazoa</taxon>
        <taxon>Spiralia</taxon>
        <taxon>Lophotrochozoa</taxon>
        <taxon>Mollusca</taxon>
        <taxon>Gastropoda</taxon>
        <taxon>Caenogastropoda</taxon>
        <taxon>Architaenioglossa</taxon>
        <taxon>Ampullarioidea</taxon>
        <taxon>Ampullariidae</taxon>
        <taxon>Pomacea</taxon>
    </lineage>
</organism>
<evidence type="ECO:0000256" key="3">
    <source>
        <dbReference type="ARBA" id="ARBA00022729"/>
    </source>
</evidence>
<dbReference type="GO" id="GO:0007166">
    <property type="term" value="P:cell surface receptor signaling pathway"/>
    <property type="evidence" value="ECO:0007669"/>
    <property type="project" value="TreeGrafter"/>
</dbReference>
<comment type="subcellular location">
    <subcellularLocation>
        <location evidence="1">Secreted</location>
    </subcellularLocation>
</comment>
<name>A0A2T7NXA4_POMCA</name>
<dbReference type="Gene3D" id="2.10.90.10">
    <property type="entry name" value="Cystine-knot cytokines"/>
    <property type="match status" value="1"/>
</dbReference>
<dbReference type="AlphaFoldDB" id="A0A2T7NXA4"/>
<keyword evidence="3 5" id="KW-0732">Signal</keyword>
<sequence>MNEGTRGRPVAPLMVAVTITLAALVGLAHPGGATGALSSARHSWERPGCHLVGHTRVVRIPDCVPFRVTTNACRGFCLSYAIPSPMETTSYNPDYVITSRAECCSIFDTLDVPVQVRCLDGARTVVFKSARSCSCSICRRE</sequence>
<feature type="signal peptide" evidence="5">
    <location>
        <begin position="1"/>
        <end position="35"/>
    </location>
</feature>
<evidence type="ECO:0000256" key="1">
    <source>
        <dbReference type="ARBA" id="ARBA00004613"/>
    </source>
</evidence>
<dbReference type="GO" id="GO:0005615">
    <property type="term" value="C:extracellular space"/>
    <property type="evidence" value="ECO:0007669"/>
    <property type="project" value="TreeGrafter"/>
</dbReference>
<dbReference type="FunFam" id="2.10.90.10:FF:000049">
    <property type="entry name" value="Glycoprotein hormone alpha 2"/>
    <property type="match status" value="1"/>
</dbReference>
<dbReference type="EMBL" id="PZQS01000008">
    <property type="protein sequence ID" value="PVD25804.1"/>
    <property type="molecule type" value="Genomic_DNA"/>
</dbReference>
<evidence type="ECO:0000256" key="5">
    <source>
        <dbReference type="SAM" id="SignalP"/>
    </source>
</evidence>
<evidence type="ECO:0000256" key="2">
    <source>
        <dbReference type="ARBA" id="ARBA00022525"/>
    </source>
</evidence>
<comment type="caution">
    <text evidence="7">The sequence shown here is derived from an EMBL/GenBank/DDBJ whole genome shotgun (WGS) entry which is preliminary data.</text>
</comment>
<proteinExistence type="predicted"/>
<dbReference type="OrthoDB" id="6421717at2759"/>
<dbReference type="InterPro" id="IPR004133">
    <property type="entry name" value="DAN_dom"/>
</dbReference>
<dbReference type="Pfam" id="PF03045">
    <property type="entry name" value="DAN"/>
    <property type="match status" value="1"/>
</dbReference>
<dbReference type="OMA" id="CCNIMES"/>
<reference evidence="7 8" key="1">
    <citation type="submission" date="2018-04" db="EMBL/GenBank/DDBJ databases">
        <title>The genome of golden apple snail Pomacea canaliculata provides insight into stress tolerance and invasive adaptation.</title>
        <authorList>
            <person name="Liu C."/>
            <person name="Liu B."/>
            <person name="Ren Y."/>
            <person name="Zhang Y."/>
            <person name="Wang H."/>
            <person name="Li S."/>
            <person name="Jiang F."/>
            <person name="Yin L."/>
            <person name="Zhang G."/>
            <person name="Qian W."/>
            <person name="Fan W."/>
        </authorList>
    </citation>
    <scope>NUCLEOTIDE SEQUENCE [LARGE SCALE GENOMIC DNA]</scope>
    <source>
        <strain evidence="7">SZHN2017</strain>
        <tissue evidence="7">Muscle</tissue>
    </source>
</reference>
<evidence type="ECO:0000259" key="6">
    <source>
        <dbReference type="Pfam" id="PF03045"/>
    </source>
</evidence>
<keyword evidence="4" id="KW-1015">Disulfide bond</keyword>
<evidence type="ECO:0000313" key="8">
    <source>
        <dbReference type="Proteomes" id="UP000245119"/>
    </source>
</evidence>
<evidence type="ECO:0000313" key="7">
    <source>
        <dbReference type="EMBL" id="PVD25804.1"/>
    </source>
</evidence>
<keyword evidence="2" id="KW-0964">Secreted</keyword>
<accession>A0A2T7NXA4</accession>
<dbReference type="PANTHER" id="PTHR31129:SF2">
    <property type="entry name" value="GLYCOPROTEIN HORMONE ALPHA-2"/>
    <property type="match status" value="1"/>
</dbReference>
<feature type="domain" description="DAN" evidence="6">
    <location>
        <begin position="39"/>
        <end position="136"/>
    </location>
</feature>
<protein>
    <recommendedName>
        <fullName evidence="6">DAN domain-containing protein</fullName>
    </recommendedName>
</protein>
<dbReference type="STRING" id="400727.A0A2T7NXA4"/>
<gene>
    <name evidence="7" type="ORF">C0Q70_13464</name>
</gene>
<dbReference type="Proteomes" id="UP000245119">
    <property type="component" value="Linkage Group LG8"/>
</dbReference>
<dbReference type="PANTHER" id="PTHR31129">
    <property type="entry name" value="GLYCOPROTEIN HORMONE ALPHA-2"/>
    <property type="match status" value="1"/>
</dbReference>
<keyword evidence="8" id="KW-1185">Reference proteome</keyword>
<evidence type="ECO:0000256" key="4">
    <source>
        <dbReference type="ARBA" id="ARBA00023157"/>
    </source>
</evidence>
<feature type="chain" id="PRO_5015654884" description="DAN domain-containing protein" evidence="5">
    <location>
        <begin position="36"/>
        <end position="141"/>
    </location>
</feature>
<dbReference type="InterPro" id="IPR052680">
    <property type="entry name" value="Glyco_Hormone_Alpha"/>
</dbReference>